<evidence type="ECO:0000313" key="2">
    <source>
        <dbReference type="Proteomes" id="UP000271925"/>
    </source>
</evidence>
<name>A0A3P1C2Y2_9BACT</name>
<evidence type="ECO:0008006" key="3">
    <source>
        <dbReference type="Google" id="ProtNLM"/>
    </source>
</evidence>
<accession>A0A3P1C2Y2</accession>
<dbReference type="AlphaFoldDB" id="A0A3P1C2Y2"/>
<dbReference type="Proteomes" id="UP000271925">
    <property type="component" value="Unassembled WGS sequence"/>
</dbReference>
<organism evidence="1 2">
    <name type="scientific">Larkinella rosea</name>
    <dbReference type="NCBI Taxonomy" id="2025312"/>
    <lineage>
        <taxon>Bacteria</taxon>
        <taxon>Pseudomonadati</taxon>
        <taxon>Bacteroidota</taxon>
        <taxon>Cytophagia</taxon>
        <taxon>Cytophagales</taxon>
        <taxon>Spirosomataceae</taxon>
        <taxon>Larkinella</taxon>
    </lineage>
</organism>
<sequence length="169" mass="19471">MAVVTTNRSRDTSQDQVSCSHCNHTEKADDRIRYTATVKWACDHCNESLGFTIPNNKEKVEELTVSCPHCGTATTLKPKNESSRLFYKNSGPGDPVFNLPLWFQTDIKGNLFWAFNREHLIEIRNYVTAKLRERQTTTHTTMVEKLPQFIKAAKNREVILKAIEKLMRK</sequence>
<reference evidence="1 2" key="1">
    <citation type="submission" date="2018-11" db="EMBL/GenBank/DDBJ databases">
        <authorList>
            <person name="Zhou Z."/>
            <person name="Wang G."/>
        </authorList>
    </citation>
    <scope>NUCLEOTIDE SEQUENCE [LARGE SCALE GENOMIC DNA]</scope>
    <source>
        <strain evidence="1 2">KCTC52004</strain>
    </source>
</reference>
<gene>
    <name evidence="1" type="ORF">EHT25_07805</name>
</gene>
<keyword evidence="2" id="KW-1185">Reference proteome</keyword>
<protein>
    <recommendedName>
        <fullName evidence="3">TFIIB-type zinc ribbon-containing protein</fullName>
    </recommendedName>
</protein>
<evidence type="ECO:0000313" key="1">
    <source>
        <dbReference type="EMBL" id="RRB07667.1"/>
    </source>
</evidence>
<dbReference type="EMBL" id="RQJO01000007">
    <property type="protein sequence ID" value="RRB07667.1"/>
    <property type="molecule type" value="Genomic_DNA"/>
</dbReference>
<proteinExistence type="predicted"/>
<comment type="caution">
    <text evidence="1">The sequence shown here is derived from an EMBL/GenBank/DDBJ whole genome shotgun (WGS) entry which is preliminary data.</text>
</comment>